<comment type="caution">
    <text evidence="4">The sequence shown here is derived from an EMBL/GenBank/DDBJ whole genome shotgun (WGS) entry which is preliminary data.</text>
</comment>
<dbReference type="Pfam" id="PF01826">
    <property type="entry name" value="TIL"/>
    <property type="match status" value="1"/>
</dbReference>
<dbReference type="Gene3D" id="2.10.25.10">
    <property type="entry name" value="Laminin"/>
    <property type="match status" value="1"/>
</dbReference>
<keyword evidence="1" id="KW-0646">Protease inhibitor</keyword>
<protein>
    <recommendedName>
        <fullName evidence="3">TIL domain-containing protein</fullName>
    </recommendedName>
</protein>
<feature type="domain" description="TIL" evidence="3">
    <location>
        <begin position="15"/>
        <end position="72"/>
    </location>
</feature>
<gene>
    <name evidence="4" type="ORF">EDS130_LOCUS9727</name>
</gene>
<dbReference type="CDD" id="cd19941">
    <property type="entry name" value="TIL"/>
    <property type="match status" value="1"/>
</dbReference>
<dbReference type="SUPFAM" id="SSF57567">
    <property type="entry name" value="Serine protease inhibitors"/>
    <property type="match status" value="1"/>
</dbReference>
<reference evidence="4" key="1">
    <citation type="submission" date="2021-02" db="EMBL/GenBank/DDBJ databases">
        <authorList>
            <person name="Nowell W R."/>
        </authorList>
    </citation>
    <scope>NUCLEOTIDE SEQUENCE</scope>
</reference>
<dbReference type="PANTHER" id="PTHR23259:SF70">
    <property type="entry name" value="ACCESSORY GLAND PROTEIN ACP62F-RELATED"/>
    <property type="match status" value="1"/>
</dbReference>
<dbReference type="InterPro" id="IPR051368">
    <property type="entry name" value="SerProtInhib-TIL_Domain"/>
</dbReference>
<proteinExistence type="predicted"/>
<evidence type="ECO:0000313" key="4">
    <source>
        <dbReference type="EMBL" id="CAF0899954.1"/>
    </source>
</evidence>
<evidence type="ECO:0000313" key="5">
    <source>
        <dbReference type="Proteomes" id="UP000663852"/>
    </source>
</evidence>
<dbReference type="Proteomes" id="UP000663852">
    <property type="component" value="Unassembled WGS sequence"/>
</dbReference>
<dbReference type="AlphaFoldDB" id="A0A813ZL76"/>
<dbReference type="EMBL" id="CAJNOJ010000033">
    <property type="protein sequence ID" value="CAF0899954.1"/>
    <property type="molecule type" value="Genomic_DNA"/>
</dbReference>
<accession>A0A813ZL76</accession>
<evidence type="ECO:0000259" key="3">
    <source>
        <dbReference type="Pfam" id="PF01826"/>
    </source>
</evidence>
<dbReference type="OrthoDB" id="6236007at2759"/>
<evidence type="ECO:0000256" key="1">
    <source>
        <dbReference type="ARBA" id="ARBA00022690"/>
    </source>
</evidence>
<name>A0A813ZL76_ADIRI</name>
<dbReference type="InterPro" id="IPR036084">
    <property type="entry name" value="Ser_inhib-like_sf"/>
</dbReference>
<sequence length="72" mass="7997">MLMSIESRSTYDGTCGINEEFVTCGIECERSCSNVREPQITCNHMCAIGCFCVKGFVRRSDANSACIRETEC</sequence>
<dbReference type="InterPro" id="IPR002919">
    <property type="entry name" value="TIL_dom"/>
</dbReference>
<evidence type="ECO:0000256" key="2">
    <source>
        <dbReference type="ARBA" id="ARBA00023157"/>
    </source>
</evidence>
<dbReference type="PANTHER" id="PTHR23259">
    <property type="entry name" value="RIDDLE"/>
    <property type="match status" value="1"/>
</dbReference>
<keyword evidence="2" id="KW-1015">Disulfide bond</keyword>
<organism evidence="4 5">
    <name type="scientific">Adineta ricciae</name>
    <name type="common">Rotifer</name>
    <dbReference type="NCBI Taxonomy" id="249248"/>
    <lineage>
        <taxon>Eukaryota</taxon>
        <taxon>Metazoa</taxon>
        <taxon>Spiralia</taxon>
        <taxon>Gnathifera</taxon>
        <taxon>Rotifera</taxon>
        <taxon>Eurotatoria</taxon>
        <taxon>Bdelloidea</taxon>
        <taxon>Adinetida</taxon>
        <taxon>Adinetidae</taxon>
        <taxon>Adineta</taxon>
    </lineage>
</organism>
<dbReference type="GO" id="GO:0030414">
    <property type="term" value="F:peptidase inhibitor activity"/>
    <property type="evidence" value="ECO:0007669"/>
    <property type="project" value="UniProtKB-KW"/>
</dbReference>